<organism evidence="10 11">
    <name type="scientific">Marinobacterium mangrovicola</name>
    <dbReference type="NCBI Taxonomy" id="1476959"/>
    <lineage>
        <taxon>Bacteria</taxon>
        <taxon>Pseudomonadati</taxon>
        <taxon>Pseudomonadota</taxon>
        <taxon>Gammaproteobacteria</taxon>
        <taxon>Oceanospirillales</taxon>
        <taxon>Oceanospirillaceae</taxon>
        <taxon>Marinobacterium</taxon>
    </lineage>
</organism>
<evidence type="ECO:0000256" key="8">
    <source>
        <dbReference type="SAM" id="Phobius"/>
    </source>
</evidence>
<comment type="caution">
    <text evidence="10">The sequence shown here is derived from an EMBL/GenBank/DDBJ whole genome shotgun (WGS) entry which is preliminary data.</text>
</comment>
<dbReference type="InterPro" id="IPR000524">
    <property type="entry name" value="Tscrpt_reg_HTH_GntR"/>
</dbReference>
<keyword evidence="2" id="KW-0032">Aminotransferase</keyword>
<gene>
    <name evidence="10" type="ORF">CLV83_2224</name>
</gene>
<dbReference type="SUPFAM" id="SSF53383">
    <property type="entry name" value="PLP-dependent transferases"/>
    <property type="match status" value="1"/>
</dbReference>
<dbReference type="GO" id="GO:0003677">
    <property type="term" value="F:DNA binding"/>
    <property type="evidence" value="ECO:0007669"/>
    <property type="project" value="UniProtKB-KW"/>
</dbReference>
<dbReference type="Gene3D" id="3.40.640.10">
    <property type="entry name" value="Type I PLP-dependent aspartate aminotransferase-like (Major domain)"/>
    <property type="match status" value="1"/>
</dbReference>
<sequence length="490" mass="54855">MHRNGILYLCTSIFIYLYRFLVGFGVKLYEALVEHLARQIDEGLFAAGDRLPSIRSLTREHNVSVTTVQEAYRRLEFLGLVESRPRSGYFVRGRAAEAELPSTSAAARRPLDISQWEGVLQMLGADKSARVFSLGHAMPDLTGDTLKPLLRLWAARARRGDPAALEYDSLRGSEELREEVARLASHSGCQLHPDDLVITTGCQEALFCALRAVTEPGDVVAVDSPCFYGAMQAIKANGLKVMEIPTHAREGISVEALELALEQWPIKAILVTPTCNNPLGYTLSDERKRALYRLAQRYDTAIIEDDIYGDLSYAWPRPATIKSFDTDDRVILCSSFSKTLAPGLRLGWVAPGRYRSDVVHSKFVATAASSTLPQLAVAEFIAKGGYERHLRKMRGQYMRNRDRMTAWLKQHMPAGTRISCPQGGYLLWLEFPDNIDCVEINRQLENEDFRIAPGALFSASGKYRNCMRLNVCHGLDEQTERALVSLLQRL</sequence>
<keyword evidence="7" id="KW-0804">Transcription</keyword>
<protein>
    <submittedName>
        <fullName evidence="10">GntR family transcriptional regulator</fullName>
    </submittedName>
</protein>
<evidence type="ECO:0000256" key="2">
    <source>
        <dbReference type="ARBA" id="ARBA00022576"/>
    </source>
</evidence>
<dbReference type="GO" id="GO:0030170">
    <property type="term" value="F:pyridoxal phosphate binding"/>
    <property type="evidence" value="ECO:0007669"/>
    <property type="project" value="InterPro"/>
</dbReference>
<evidence type="ECO:0000313" key="10">
    <source>
        <dbReference type="EMBL" id="TCK07358.1"/>
    </source>
</evidence>
<dbReference type="PANTHER" id="PTHR46577">
    <property type="entry name" value="HTH-TYPE TRANSCRIPTIONAL REGULATORY PROTEIN GABR"/>
    <property type="match status" value="1"/>
</dbReference>
<dbReference type="SMART" id="SM00345">
    <property type="entry name" value="HTH_GNTR"/>
    <property type="match status" value="1"/>
</dbReference>
<keyword evidence="6" id="KW-0238">DNA-binding</keyword>
<proteinExistence type="inferred from homology"/>
<keyword evidence="8" id="KW-0812">Transmembrane</keyword>
<name>A0A4R1GGY5_9GAMM</name>
<dbReference type="PANTHER" id="PTHR46577:SF2">
    <property type="entry name" value="TRANSCRIPTIONAL REGULATORY PROTEIN"/>
    <property type="match status" value="1"/>
</dbReference>
<evidence type="ECO:0000313" key="11">
    <source>
        <dbReference type="Proteomes" id="UP000294546"/>
    </source>
</evidence>
<keyword evidence="4" id="KW-0663">Pyridoxal phosphate</keyword>
<evidence type="ECO:0000256" key="3">
    <source>
        <dbReference type="ARBA" id="ARBA00022679"/>
    </source>
</evidence>
<keyword evidence="8" id="KW-1133">Transmembrane helix</keyword>
<dbReference type="Pfam" id="PF00392">
    <property type="entry name" value="GntR"/>
    <property type="match status" value="1"/>
</dbReference>
<dbReference type="SUPFAM" id="SSF46785">
    <property type="entry name" value="Winged helix' DNA-binding domain"/>
    <property type="match status" value="1"/>
</dbReference>
<dbReference type="PROSITE" id="PS50949">
    <property type="entry name" value="HTH_GNTR"/>
    <property type="match status" value="1"/>
</dbReference>
<dbReference type="Proteomes" id="UP000294546">
    <property type="component" value="Unassembled WGS sequence"/>
</dbReference>
<dbReference type="EMBL" id="SMFU01000008">
    <property type="protein sequence ID" value="TCK07358.1"/>
    <property type="molecule type" value="Genomic_DNA"/>
</dbReference>
<dbReference type="OrthoDB" id="9804020at2"/>
<dbReference type="InterPro" id="IPR015424">
    <property type="entry name" value="PyrdxlP-dep_Trfase"/>
</dbReference>
<dbReference type="Gene3D" id="1.10.10.10">
    <property type="entry name" value="Winged helix-like DNA-binding domain superfamily/Winged helix DNA-binding domain"/>
    <property type="match status" value="1"/>
</dbReference>
<reference evidence="10 11" key="1">
    <citation type="submission" date="2019-03" db="EMBL/GenBank/DDBJ databases">
        <title>Genomic Encyclopedia of Archaeal and Bacterial Type Strains, Phase II (KMG-II): from individual species to whole genera.</title>
        <authorList>
            <person name="Goeker M."/>
        </authorList>
    </citation>
    <scope>NUCLEOTIDE SEQUENCE [LARGE SCALE GENOMIC DNA]</scope>
    <source>
        <strain evidence="10 11">DSM 27697</strain>
    </source>
</reference>
<dbReference type="InterPro" id="IPR036390">
    <property type="entry name" value="WH_DNA-bd_sf"/>
</dbReference>
<comment type="similarity">
    <text evidence="1">In the C-terminal section; belongs to the class-I pyridoxal-phosphate-dependent aminotransferase family.</text>
</comment>
<dbReference type="InterPro" id="IPR051446">
    <property type="entry name" value="HTH_trans_reg/aminotransferase"/>
</dbReference>
<keyword evidence="11" id="KW-1185">Reference proteome</keyword>
<dbReference type="GO" id="GO:0008483">
    <property type="term" value="F:transaminase activity"/>
    <property type="evidence" value="ECO:0007669"/>
    <property type="project" value="UniProtKB-KW"/>
</dbReference>
<evidence type="ECO:0000256" key="6">
    <source>
        <dbReference type="ARBA" id="ARBA00023125"/>
    </source>
</evidence>
<evidence type="ECO:0000256" key="1">
    <source>
        <dbReference type="ARBA" id="ARBA00005384"/>
    </source>
</evidence>
<feature type="transmembrane region" description="Helical" evidence="8">
    <location>
        <begin position="6"/>
        <end position="29"/>
    </location>
</feature>
<dbReference type="AlphaFoldDB" id="A0A4R1GGY5"/>
<keyword evidence="5" id="KW-0805">Transcription regulation</keyword>
<dbReference type="InterPro" id="IPR036388">
    <property type="entry name" value="WH-like_DNA-bd_sf"/>
</dbReference>
<evidence type="ECO:0000256" key="7">
    <source>
        <dbReference type="ARBA" id="ARBA00023163"/>
    </source>
</evidence>
<feature type="domain" description="HTH gntR-type" evidence="9">
    <location>
        <begin position="26"/>
        <end position="94"/>
    </location>
</feature>
<dbReference type="InterPro" id="IPR015422">
    <property type="entry name" value="PyrdxlP-dep_Trfase_small"/>
</dbReference>
<dbReference type="InterPro" id="IPR015421">
    <property type="entry name" value="PyrdxlP-dep_Trfase_major"/>
</dbReference>
<dbReference type="GO" id="GO:0003700">
    <property type="term" value="F:DNA-binding transcription factor activity"/>
    <property type="evidence" value="ECO:0007669"/>
    <property type="project" value="InterPro"/>
</dbReference>
<dbReference type="CDD" id="cd00609">
    <property type="entry name" value="AAT_like"/>
    <property type="match status" value="1"/>
</dbReference>
<keyword evidence="3" id="KW-0808">Transferase</keyword>
<evidence type="ECO:0000256" key="4">
    <source>
        <dbReference type="ARBA" id="ARBA00022898"/>
    </source>
</evidence>
<dbReference type="Gene3D" id="3.90.1150.10">
    <property type="entry name" value="Aspartate Aminotransferase, domain 1"/>
    <property type="match status" value="1"/>
</dbReference>
<dbReference type="FunFam" id="3.40.640.10:FF:000023">
    <property type="entry name" value="Transcriptional regulator, GntR family"/>
    <property type="match status" value="1"/>
</dbReference>
<dbReference type="CDD" id="cd07377">
    <property type="entry name" value="WHTH_GntR"/>
    <property type="match status" value="1"/>
</dbReference>
<evidence type="ECO:0000256" key="5">
    <source>
        <dbReference type="ARBA" id="ARBA00023015"/>
    </source>
</evidence>
<evidence type="ECO:0000259" key="9">
    <source>
        <dbReference type="PROSITE" id="PS50949"/>
    </source>
</evidence>
<keyword evidence="8" id="KW-0472">Membrane</keyword>
<dbReference type="Pfam" id="PF00155">
    <property type="entry name" value="Aminotran_1_2"/>
    <property type="match status" value="1"/>
</dbReference>
<accession>A0A4R1GGY5</accession>
<dbReference type="InterPro" id="IPR004839">
    <property type="entry name" value="Aminotransferase_I/II_large"/>
</dbReference>